<protein>
    <submittedName>
        <fullName evidence="2">Uncharacterized protein</fullName>
    </submittedName>
</protein>
<evidence type="ECO:0000313" key="3">
    <source>
        <dbReference type="Proteomes" id="UP000023152"/>
    </source>
</evidence>
<accession>X6LRX0</accession>
<keyword evidence="1" id="KW-0472">Membrane</keyword>
<keyword evidence="3" id="KW-1185">Reference proteome</keyword>
<comment type="caution">
    <text evidence="2">The sequence shown here is derived from an EMBL/GenBank/DDBJ whole genome shotgun (WGS) entry which is preliminary data.</text>
</comment>
<dbReference type="AlphaFoldDB" id="X6LRX0"/>
<name>X6LRX0_RETFI</name>
<feature type="transmembrane region" description="Helical" evidence="1">
    <location>
        <begin position="160"/>
        <end position="187"/>
    </location>
</feature>
<dbReference type="Proteomes" id="UP000023152">
    <property type="component" value="Unassembled WGS sequence"/>
</dbReference>
<reference evidence="2 3" key="1">
    <citation type="journal article" date="2013" name="Curr. Biol.">
        <title>The Genome of the Foraminiferan Reticulomyxa filosa.</title>
        <authorList>
            <person name="Glockner G."/>
            <person name="Hulsmann N."/>
            <person name="Schleicher M."/>
            <person name="Noegel A.A."/>
            <person name="Eichinger L."/>
            <person name="Gallinger C."/>
            <person name="Pawlowski J."/>
            <person name="Sierra R."/>
            <person name="Euteneuer U."/>
            <person name="Pillet L."/>
            <person name="Moustafa A."/>
            <person name="Platzer M."/>
            <person name="Groth M."/>
            <person name="Szafranski K."/>
            <person name="Schliwa M."/>
        </authorList>
    </citation>
    <scope>NUCLEOTIDE SEQUENCE [LARGE SCALE GENOMIC DNA]</scope>
</reference>
<feature type="transmembrane region" description="Helical" evidence="1">
    <location>
        <begin position="6"/>
        <end position="27"/>
    </location>
</feature>
<proteinExistence type="predicted"/>
<organism evidence="2 3">
    <name type="scientific">Reticulomyxa filosa</name>
    <dbReference type="NCBI Taxonomy" id="46433"/>
    <lineage>
        <taxon>Eukaryota</taxon>
        <taxon>Sar</taxon>
        <taxon>Rhizaria</taxon>
        <taxon>Retaria</taxon>
        <taxon>Foraminifera</taxon>
        <taxon>Monothalamids</taxon>
        <taxon>Reticulomyxidae</taxon>
        <taxon>Reticulomyxa</taxon>
    </lineage>
</organism>
<keyword evidence="1" id="KW-0812">Transmembrane</keyword>
<dbReference type="EMBL" id="ASPP01029103">
    <property type="protein sequence ID" value="ETO04648.1"/>
    <property type="molecule type" value="Genomic_DNA"/>
</dbReference>
<evidence type="ECO:0000313" key="2">
    <source>
        <dbReference type="EMBL" id="ETO04648.1"/>
    </source>
</evidence>
<keyword evidence="1" id="KW-1133">Transmembrane helix</keyword>
<evidence type="ECO:0000256" key="1">
    <source>
        <dbReference type="SAM" id="Phobius"/>
    </source>
</evidence>
<gene>
    <name evidence="2" type="ORF">RFI_32747</name>
</gene>
<sequence length="338" mass="38887">MIFVGLFVGMFCFCPLLLPLLWVEFILGTRFSLAAIIYFSKLRCLQFAVYVERMKYELTVEQGLQGSKPIVGDEDIREKQQCISAMFEDVGKYMIAKGMTHRNKELTETPNVLPFLHSLDYACNISKKANKLTPASAKTDNAVSDTLVLNDIFTTDSMIIIWDIFLCLVVSHAIFALLAVLVIVLHFQSVTFLINQNFIWAYGLEKEAIIYKTNHPYSTSFNFDFNEHYYLVNMEKACYHYFVVRYLYSICDDWMGQIIVQFLYRSILEWPVSEQSKDASDQIWSSAFPNQAQPIVHSEQDSDDSESLSMKKSTHNRQLEFAGDKANIARLIQAILEL</sequence>